<sequence>MVPLWGLDRQEYITSVGSAAAVFGNTFVVVPNGEIWIPIALSFDITGTVIGEAFQVVIGVADSPALARVHVATSDYVPQLSAIESTSAGYHWNKVSPLRAGDQIYGQVMRFVAGGARTTGLDFKFIRLRA</sequence>
<comment type="caution">
    <text evidence="2">The sequence shown here is derived from an EMBL/GenBank/DDBJ whole genome shotgun (WGS) entry which is preliminary data.</text>
</comment>
<evidence type="ECO:0000313" key="2">
    <source>
        <dbReference type="EMBL" id="GAG97031.1"/>
    </source>
</evidence>
<proteinExistence type="predicted"/>
<organism evidence="2">
    <name type="scientific">marine sediment metagenome</name>
    <dbReference type="NCBI Taxonomy" id="412755"/>
    <lineage>
        <taxon>unclassified sequences</taxon>
        <taxon>metagenomes</taxon>
        <taxon>ecological metagenomes</taxon>
    </lineage>
</organism>
<reference evidence="2" key="1">
    <citation type="journal article" date="2014" name="Front. Microbiol.">
        <title>High frequency of phylogenetically diverse reductive dehalogenase-homologous genes in deep subseafloor sedimentary metagenomes.</title>
        <authorList>
            <person name="Kawai M."/>
            <person name="Futagami T."/>
            <person name="Toyoda A."/>
            <person name="Takaki Y."/>
            <person name="Nishi S."/>
            <person name="Hori S."/>
            <person name="Arai W."/>
            <person name="Tsubouchi T."/>
            <person name="Morono Y."/>
            <person name="Uchiyama I."/>
            <person name="Ito T."/>
            <person name="Fujiyama A."/>
            <person name="Inagaki F."/>
            <person name="Takami H."/>
        </authorList>
    </citation>
    <scope>NUCLEOTIDE SEQUENCE</scope>
    <source>
        <strain evidence="2">Expedition CK06-06</strain>
    </source>
</reference>
<protein>
    <submittedName>
        <fullName evidence="2">Uncharacterized protein</fullName>
    </submittedName>
</protein>
<dbReference type="AlphaFoldDB" id="X1DKV0"/>
<gene>
    <name evidence="1" type="ORF">S01H4_12112</name>
    <name evidence="2" type="ORF">S01H4_39145</name>
</gene>
<accession>X1DKV0</accession>
<dbReference type="EMBL" id="BART01005074">
    <property type="protein sequence ID" value="GAG60556.1"/>
    <property type="molecule type" value="Genomic_DNA"/>
</dbReference>
<name>X1DKV0_9ZZZZ</name>
<dbReference type="EMBL" id="BART01021172">
    <property type="protein sequence ID" value="GAG97031.1"/>
    <property type="molecule type" value="Genomic_DNA"/>
</dbReference>
<evidence type="ECO:0000313" key="1">
    <source>
        <dbReference type="EMBL" id="GAG60556.1"/>
    </source>
</evidence>